<protein>
    <recommendedName>
        <fullName evidence="3">Protein kinase domain-containing protein</fullName>
    </recommendedName>
</protein>
<reference evidence="4 5" key="1">
    <citation type="submission" date="2014-06" db="EMBL/GenBank/DDBJ databases">
        <title>Whole Genome Sequences of Three Symbiotic Endozoicomonas Bacteria.</title>
        <authorList>
            <person name="Neave M.J."/>
            <person name="Apprill A."/>
            <person name="Voolstra C.R."/>
        </authorList>
    </citation>
    <scope>NUCLEOTIDE SEQUENCE [LARGE SCALE GENOMIC DNA]</scope>
    <source>
        <strain evidence="4 5">LMG 24815</strain>
    </source>
</reference>
<dbReference type="GO" id="GO:0005737">
    <property type="term" value="C:cytoplasm"/>
    <property type="evidence" value="ECO:0007669"/>
    <property type="project" value="TreeGrafter"/>
</dbReference>
<evidence type="ECO:0000256" key="1">
    <source>
        <dbReference type="PROSITE-ProRule" id="PRU10141"/>
    </source>
</evidence>
<dbReference type="Pfam" id="PF00069">
    <property type="entry name" value="Pkinase"/>
    <property type="match status" value="1"/>
</dbReference>
<name>A0A081N5C6_9GAMM</name>
<feature type="region of interest" description="Disordered" evidence="2">
    <location>
        <begin position="136"/>
        <end position="184"/>
    </location>
</feature>
<gene>
    <name evidence="4" type="ORF">GZ77_15185</name>
</gene>
<dbReference type="InterPro" id="IPR017441">
    <property type="entry name" value="Protein_kinase_ATP_BS"/>
</dbReference>
<proteinExistence type="predicted"/>
<keyword evidence="1" id="KW-0547">Nucleotide-binding</keyword>
<sequence length="525" mass="60155">MFIKWVMSLTLMFTEPFQLSGEWFPVDDKTLLVPRMRLSFDYMHSVPETLHSLLIDASDIDYLPECGPPLHDKVLTAYEQFLQEWQSRHSLDLFVTQEDLNPSEVEEFQASGVPAPVRHGQATVLWFTDFSHLWRRTPDDEQGTGAGEEGNDDSKRNETEAEPEAPAQDTPGPSSASCPSPEPLENKIDQIRRRGSRLGSGRYGVVYLVRIKHATGPVRAAAKTMKNKDQNGFKILDRERRWLKTLHHPGIVKLIGYESDGILNQVIYLEFLPYGYYQLIVSEDPLQEFKSLEKTLLTEDGFFHSFSCMLDVLEFLYEKGILYIDLHVDNIRFTGNGILKLIDFGLLFDINKELNINHAENSFYLAPEIRDGKKITVKGQMYSVGLLMMQMIHGKYFGNCSKAQEYIDLTRSIDQSVFMRMLIMGWEVDIINEYIYVLDEVAYPCCESDPDKRPDMDEVIEILRSTASDIADIMDPEFVPSGLLDSEEAEVADLIQEPEDVEYLESYTLPVKRQKLESDQIVPED</sequence>
<dbReference type="RefSeq" id="WP_034876701.1">
    <property type="nucleotide sequence ID" value="NZ_JOKG01000003.1"/>
</dbReference>
<dbReference type="InterPro" id="IPR000719">
    <property type="entry name" value="Prot_kinase_dom"/>
</dbReference>
<dbReference type="PROSITE" id="PS00107">
    <property type="entry name" value="PROTEIN_KINASE_ATP"/>
    <property type="match status" value="1"/>
</dbReference>
<feature type="binding site" evidence="1">
    <location>
        <position position="223"/>
    </location>
    <ligand>
        <name>ATP</name>
        <dbReference type="ChEBI" id="CHEBI:30616"/>
    </ligand>
</feature>
<dbReference type="SUPFAM" id="SSF56112">
    <property type="entry name" value="Protein kinase-like (PK-like)"/>
    <property type="match status" value="1"/>
</dbReference>
<dbReference type="EMBL" id="JOKG01000003">
    <property type="protein sequence ID" value="KEQ13649.1"/>
    <property type="molecule type" value="Genomic_DNA"/>
</dbReference>
<feature type="domain" description="Protein kinase" evidence="3">
    <location>
        <begin position="192"/>
        <end position="478"/>
    </location>
</feature>
<evidence type="ECO:0000313" key="5">
    <source>
        <dbReference type="Proteomes" id="UP000028006"/>
    </source>
</evidence>
<comment type="caution">
    <text evidence="4">The sequence shown here is derived from an EMBL/GenBank/DDBJ whole genome shotgun (WGS) entry which is preliminary data.</text>
</comment>
<dbReference type="InterPro" id="IPR045269">
    <property type="entry name" value="Atg1-like"/>
</dbReference>
<dbReference type="PANTHER" id="PTHR24348">
    <property type="entry name" value="SERINE/THREONINE-PROTEIN KINASE UNC-51-RELATED"/>
    <property type="match status" value="1"/>
</dbReference>
<accession>A0A081N5C6</accession>
<organism evidence="4 5">
    <name type="scientific">Endozoicomonas montiporae</name>
    <dbReference type="NCBI Taxonomy" id="1027273"/>
    <lineage>
        <taxon>Bacteria</taxon>
        <taxon>Pseudomonadati</taxon>
        <taxon>Pseudomonadota</taxon>
        <taxon>Gammaproteobacteria</taxon>
        <taxon>Oceanospirillales</taxon>
        <taxon>Endozoicomonadaceae</taxon>
        <taxon>Endozoicomonas</taxon>
    </lineage>
</organism>
<dbReference type="GO" id="GO:0004674">
    <property type="term" value="F:protein serine/threonine kinase activity"/>
    <property type="evidence" value="ECO:0007669"/>
    <property type="project" value="InterPro"/>
</dbReference>
<dbReference type="CDD" id="cd00180">
    <property type="entry name" value="PKc"/>
    <property type="match status" value="1"/>
</dbReference>
<evidence type="ECO:0000259" key="3">
    <source>
        <dbReference type="PROSITE" id="PS50011"/>
    </source>
</evidence>
<keyword evidence="5" id="KW-1185">Reference proteome</keyword>
<dbReference type="Proteomes" id="UP000028006">
    <property type="component" value="Unassembled WGS sequence"/>
</dbReference>
<dbReference type="Gene3D" id="3.30.200.20">
    <property type="entry name" value="Phosphorylase Kinase, domain 1"/>
    <property type="match status" value="1"/>
</dbReference>
<keyword evidence="1" id="KW-0067">ATP-binding</keyword>
<dbReference type="GO" id="GO:0005524">
    <property type="term" value="F:ATP binding"/>
    <property type="evidence" value="ECO:0007669"/>
    <property type="project" value="UniProtKB-UniRule"/>
</dbReference>
<evidence type="ECO:0000256" key="2">
    <source>
        <dbReference type="SAM" id="MobiDB-lite"/>
    </source>
</evidence>
<evidence type="ECO:0000313" key="4">
    <source>
        <dbReference type="EMBL" id="KEQ13649.1"/>
    </source>
</evidence>
<dbReference type="InterPro" id="IPR011009">
    <property type="entry name" value="Kinase-like_dom_sf"/>
</dbReference>
<dbReference type="eggNOG" id="COG0515">
    <property type="taxonomic scope" value="Bacteria"/>
</dbReference>
<dbReference type="PROSITE" id="PS50011">
    <property type="entry name" value="PROTEIN_KINASE_DOM"/>
    <property type="match status" value="1"/>
</dbReference>
<dbReference type="AlphaFoldDB" id="A0A081N5C6"/>
<dbReference type="Gene3D" id="1.10.510.10">
    <property type="entry name" value="Transferase(Phosphotransferase) domain 1"/>
    <property type="match status" value="1"/>
</dbReference>